<dbReference type="GO" id="GO:0006227">
    <property type="term" value="P:dUDP biosynthetic process"/>
    <property type="evidence" value="ECO:0007669"/>
    <property type="project" value="TreeGrafter"/>
</dbReference>
<dbReference type="InterPro" id="IPR018095">
    <property type="entry name" value="Thymidylate_kin_CS"/>
</dbReference>
<dbReference type="Pfam" id="PF02223">
    <property type="entry name" value="Thymidylate_kin"/>
    <property type="match status" value="1"/>
</dbReference>
<evidence type="ECO:0000256" key="8">
    <source>
        <dbReference type="ARBA" id="ARBA00022840"/>
    </source>
</evidence>
<dbReference type="EMBL" id="CP038254">
    <property type="protein sequence ID" value="QBR84169.1"/>
    <property type="molecule type" value="Genomic_DNA"/>
</dbReference>
<dbReference type="GO" id="GO:0006233">
    <property type="term" value="P:dTDP biosynthetic process"/>
    <property type="evidence" value="ECO:0007669"/>
    <property type="project" value="InterPro"/>
</dbReference>
<evidence type="ECO:0000256" key="2">
    <source>
        <dbReference type="ARBA" id="ARBA00012980"/>
    </source>
</evidence>
<sequence>MMSFSGKFIAIEGLEGAGKSTAVELLVNRLQQASIQVLITREPGGTAIGEILRSILKDPRYKETLNAKTELLLLYAARIQLINEVILPALKQGIWVITDRFELSTFAYQGGGRGLNKEFIKQLSAYCLEGFSPDLTLFLDISPEEGMARARQRGKADRIEQESMAFFHKIYDAYMKLITLTPNVKIINASAPLNEVQNEISQIIDNYLITHANL</sequence>
<organism evidence="14 15">
    <name type="scientific">Legionella israelensis</name>
    <dbReference type="NCBI Taxonomy" id="454"/>
    <lineage>
        <taxon>Bacteria</taxon>
        <taxon>Pseudomonadati</taxon>
        <taxon>Pseudomonadota</taxon>
        <taxon>Gammaproteobacteria</taxon>
        <taxon>Legionellales</taxon>
        <taxon>Legionellaceae</taxon>
        <taxon>Legionella</taxon>
    </lineage>
</organism>
<comment type="catalytic activity">
    <reaction evidence="10 12">
        <text>dTMP + ATP = dTDP + ADP</text>
        <dbReference type="Rhea" id="RHEA:13517"/>
        <dbReference type="ChEBI" id="CHEBI:30616"/>
        <dbReference type="ChEBI" id="CHEBI:58369"/>
        <dbReference type="ChEBI" id="CHEBI:63528"/>
        <dbReference type="ChEBI" id="CHEBI:456216"/>
        <dbReference type="EC" id="2.7.4.9"/>
    </reaction>
</comment>
<dbReference type="GO" id="GO:0006235">
    <property type="term" value="P:dTTP biosynthetic process"/>
    <property type="evidence" value="ECO:0007669"/>
    <property type="project" value="UniProtKB-UniRule"/>
</dbReference>
<keyword evidence="6 12" id="KW-0547">Nucleotide-binding</keyword>
<keyword evidence="4 12" id="KW-0808">Transferase</keyword>
<dbReference type="NCBIfam" id="TIGR00041">
    <property type="entry name" value="DTMP_kinase"/>
    <property type="match status" value="1"/>
</dbReference>
<dbReference type="InterPro" id="IPR027417">
    <property type="entry name" value="P-loop_NTPase"/>
</dbReference>
<evidence type="ECO:0000313" key="15">
    <source>
        <dbReference type="Proteomes" id="UP000295517"/>
    </source>
</evidence>
<evidence type="ECO:0000256" key="7">
    <source>
        <dbReference type="ARBA" id="ARBA00022777"/>
    </source>
</evidence>
<accession>A0AAX1EGH3</accession>
<dbReference type="SUPFAM" id="SSF52540">
    <property type="entry name" value="P-loop containing nucleoside triphosphate hydrolases"/>
    <property type="match status" value="1"/>
</dbReference>
<name>A0AAX1EGH3_9GAMM</name>
<protein>
    <recommendedName>
        <fullName evidence="3 12">Thymidylate kinase</fullName>
        <ecNumber evidence="2 12">2.7.4.9</ecNumber>
    </recommendedName>
    <alternativeName>
        <fullName evidence="9 12">dTMP kinase</fullName>
    </alternativeName>
</protein>
<evidence type="ECO:0000256" key="4">
    <source>
        <dbReference type="ARBA" id="ARBA00022679"/>
    </source>
</evidence>
<keyword evidence="5 12" id="KW-0545">Nucleotide biosynthesis</keyword>
<evidence type="ECO:0000256" key="3">
    <source>
        <dbReference type="ARBA" id="ARBA00017144"/>
    </source>
</evidence>
<dbReference type="Proteomes" id="UP000295517">
    <property type="component" value="Chromosome"/>
</dbReference>
<dbReference type="CDD" id="cd01672">
    <property type="entry name" value="TMPK"/>
    <property type="match status" value="1"/>
</dbReference>
<dbReference type="GO" id="GO:0005524">
    <property type="term" value="F:ATP binding"/>
    <property type="evidence" value="ECO:0007669"/>
    <property type="project" value="UniProtKB-UniRule"/>
</dbReference>
<dbReference type="EC" id="2.7.4.9" evidence="2 12"/>
<evidence type="ECO:0000256" key="12">
    <source>
        <dbReference type="HAMAP-Rule" id="MF_00165"/>
    </source>
</evidence>
<dbReference type="GO" id="GO:0004798">
    <property type="term" value="F:dTMP kinase activity"/>
    <property type="evidence" value="ECO:0007669"/>
    <property type="project" value="UniProtKB-UniRule"/>
</dbReference>
<evidence type="ECO:0000256" key="1">
    <source>
        <dbReference type="ARBA" id="ARBA00009776"/>
    </source>
</evidence>
<dbReference type="AlphaFoldDB" id="A0AAX1EGH3"/>
<evidence type="ECO:0000256" key="9">
    <source>
        <dbReference type="ARBA" id="ARBA00029962"/>
    </source>
</evidence>
<reference evidence="14 15" key="1">
    <citation type="submission" date="2019-03" db="EMBL/GenBank/DDBJ databases">
        <title>Diverse conjugative elements silence natural transformation in Legionella species.</title>
        <authorList>
            <person name="Durieux I."/>
            <person name="Ginevra C."/>
            <person name="Attaiech L."/>
            <person name="Picq K."/>
            <person name="Juan P.A."/>
            <person name="Jarraud S."/>
            <person name="Charpentier X."/>
        </authorList>
    </citation>
    <scope>NUCLEOTIDE SEQUENCE [LARGE SCALE GENOMIC DNA]</scope>
    <source>
        <strain evidence="14 15">HL-0427-4011</strain>
    </source>
</reference>
<proteinExistence type="inferred from homology"/>
<dbReference type="PANTHER" id="PTHR10344">
    <property type="entry name" value="THYMIDYLATE KINASE"/>
    <property type="match status" value="1"/>
</dbReference>
<dbReference type="PANTHER" id="PTHR10344:SF4">
    <property type="entry name" value="UMP-CMP KINASE 2, MITOCHONDRIAL"/>
    <property type="match status" value="1"/>
</dbReference>
<dbReference type="Gene3D" id="3.40.50.300">
    <property type="entry name" value="P-loop containing nucleotide triphosphate hydrolases"/>
    <property type="match status" value="1"/>
</dbReference>
<evidence type="ECO:0000256" key="10">
    <source>
        <dbReference type="ARBA" id="ARBA00048743"/>
    </source>
</evidence>
<evidence type="ECO:0000259" key="13">
    <source>
        <dbReference type="Pfam" id="PF02223"/>
    </source>
</evidence>
<dbReference type="InterPro" id="IPR039430">
    <property type="entry name" value="Thymidylate_kin-like_dom"/>
</dbReference>
<keyword evidence="8 12" id="KW-0067">ATP-binding</keyword>
<dbReference type="FunFam" id="3.40.50.300:FF:000225">
    <property type="entry name" value="Thymidylate kinase"/>
    <property type="match status" value="1"/>
</dbReference>
<feature type="binding site" evidence="12">
    <location>
        <begin position="13"/>
        <end position="20"/>
    </location>
    <ligand>
        <name>ATP</name>
        <dbReference type="ChEBI" id="CHEBI:30616"/>
    </ligand>
</feature>
<dbReference type="HAMAP" id="MF_00165">
    <property type="entry name" value="Thymidylate_kinase"/>
    <property type="match status" value="1"/>
</dbReference>
<comment type="similarity">
    <text evidence="1 12">Belongs to the thymidylate kinase family.</text>
</comment>
<dbReference type="RefSeq" id="WP_058502359.1">
    <property type="nucleotide sequence ID" value="NZ_CAAAJA010000010.1"/>
</dbReference>
<dbReference type="PROSITE" id="PS01331">
    <property type="entry name" value="THYMIDYLATE_KINASE"/>
    <property type="match status" value="1"/>
</dbReference>
<evidence type="ECO:0000256" key="6">
    <source>
        <dbReference type="ARBA" id="ARBA00022741"/>
    </source>
</evidence>
<dbReference type="GO" id="GO:0005829">
    <property type="term" value="C:cytosol"/>
    <property type="evidence" value="ECO:0007669"/>
    <property type="project" value="TreeGrafter"/>
</dbReference>
<evidence type="ECO:0000256" key="11">
    <source>
        <dbReference type="ARBA" id="ARBA00057735"/>
    </source>
</evidence>
<comment type="function">
    <text evidence="11 12">Phosphorylation of dTMP to form dTDP in both de novo and salvage pathways of dTTP synthesis.</text>
</comment>
<gene>
    <name evidence="12" type="primary">tmk</name>
    <name evidence="14" type="ORF">E3983_07230</name>
</gene>
<dbReference type="InterPro" id="IPR018094">
    <property type="entry name" value="Thymidylate_kinase"/>
</dbReference>
<evidence type="ECO:0000256" key="5">
    <source>
        <dbReference type="ARBA" id="ARBA00022727"/>
    </source>
</evidence>
<feature type="domain" description="Thymidylate kinase-like" evidence="13">
    <location>
        <begin position="11"/>
        <end position="200"/>
    </location>
</feature>
<keyword evidence="7 12" id="KW-0418">Kinase</keyword>
<evidence type="ECO:0000313" key="14">
    <source>
        <dbReference type="EMBL" id="QBR84169.1"/>
    </source>
</evidence>